<dbReference type="SUPFAM" id="SSF56935">
    <property type="entry name" value="Porins"/>
    <property type="match status" value="1"/>
</dbReference>
<evidence type="ECO:0000256" key="3">
    <source>
        <dbReference type="ARBA" id="ARBA00023237"/>
    </source>
</evidence>
<feature type="non-terminal residue" evidence="5">
    <location>
        <position position="1"/>
    </location>
</feature>
<dbReference type="Gene3D" id="2.40.170.20">
    <property type="entry name" value="TonB-dependent receptor, beta-barrel domain"/>
    <property type="match status" value="1"/>
</dbReference>
<dbReference type="InterPro" id="IPR000531">
    <property type="entry name" value="Beta-barrel_TonB"/>
</dbReference>
<name>A0A382DIS3_9ZZZZ</name>
<reference evidence="5" key="1">
    <citation type="submission" date="2018-05" db="EMBL/GenBank/DDBJ databases">
        <authorList>
            <person name="Lanie J.A."/>
            <person name="Ng W.-L."/>
            <person name="Kazmierczak K.M."/>
            <person name="Andrzejewski T.M."/>
            <person name="Davidsen T.M."/>
            <person name="Wayne K.J."/>
            <person name="Tettelin H."/>
            <person name="Glass J.I."/>
            <person name="Rusch D."/>
            <person name="Podicherti R."/>
            <person name="Tsui H.-C.T."/>
            <person name="Winkler M.E."/>
        </authorList>
    </citation>
    <scope>NUCLEOTIDE SEQUENCE</scope>
</reference>
<evidence type="ECO:0000256" key="2">
    <source>
        <dbReference type="ARBA" id="ARBA00023136"/>
    </source>
</evidence>
<dbReference type="GO" id="GO:0009279">
    <property type="term" value="C:cell outer membrane"/>
    <property type="evidence" value="ECO:0007669"/>
    <property type="project" value="UniProtKB-SubCell"/>
</dbReference>
<organism evidence="5">
    <name type="scientific">marine metagenome</name>
    <dbReference type="NCBI Taxonomy" id="408172"/>
    <lineage>
        <taxon>unclassified sequences</taxon>
        <taxon>metagenomes</taxon>
        <taxon>ecological metagenomes</taxon>
    </lineage>
</organism>
<dbReference type="PANTHER" id="PTHR40980">
    <property type="entry name" value="PLUG DOMAIN-CONTAINING PROTEIN"/>
    <property type="match status" value="1"/>
</dbReference>
<dbReference type="Pfam" id="PF00593">
    <property type="entry name" value="TonB_dep_Rec_b-barrel"/>
    <property type="match status" value="1"/>
</dbReference>
<sequence>NTLSVENQFSKLHMNFKFSHSYSESESPNNWSLNFYRLPAGLNDFYNQANINPSSVIDAALINSSETNLNGVSSNNSFTPERKYMTSMDLKIPVNLGIKISAEIKFGGKYRTSKRSHRIESFGTTGTFQSPSERGAALMVIEHLGKPVNFWSPDIPLNWFIDSTFTYGDFLDGKYEMHYPLDFDMIEDLIFFCQDTVNAFASEGSPGAYARNNYWSTTNNYSGEEILNAAYIMATINVGQKLTIIPGIRYQGFQTSYKGVRGQQSPISFYDYDHTDTTITVDRPFWLPNLNVRYKLFKWFDIRMAYSNTISYPDFNTIIPRIDATTSAYVRWNNYNLNPSQSENLDLYFTFYENKIGLLTIGGFKKEITDLIYPWRFSAPGLAAIPYYLTDRLPAEHLNYTIETYINNHLVVNNYGLEIDWQTHFWYLPKPFNGLVLNMNYTHVQSEAHYPYVYAGATSATNVDTSFTDRLIYQPNHIFNFSMGYDYKGFSILVSMLYQDDVFSGVSQWPQLRSTTAEYKRWDIALKQDLPWLGLQLYSNFNNINNAKDKSVLQMYPNIPRSVEDYGMTAEIGLRLKI</sequence>
<protein>
    <recommendedName>
        <fullName evidence="4">TonB-dependent receptor-like beta-barrel domain-containing protein</fullName>
    </recommendedName>
</protein>
<dbReference type="AlphaFoldDB" id="A0A382DIS3"/>
<evidence type="ECO:0000256" key="1">
    <source>
        <dbReference type="ARBA" id="ARBA00004442"/>
    </source>
</evidence>
<feature type="domain" description="TonB-dependent receptor-like beta-barrel" evidence="4">
    <location>
        <begin position="39"/>
        <end position="544"/>
    </location>
</feature>
<dbReference type="PANTHER" id="PTHR40980:SF4">
    <property type="entry name" value="TONB-DEPENDENT RECEPTOR-LIKE BETA-BARREL DOMAIN-CONTAINING PROTEIN"/>
    <property type="match status" value="1"/>
</dbReference>
<comment type="subcellular location">
    <subcellularLocation>
        <location evidence="1">Cell outer membrane</location>
    </subcellularLocation>
</comment>
<evidence type="ECO:0000259" key="4">
    <source>
        <dbReference type="Pfam" id="PF00593"/>
    </source>
</evidence>
<proteinExistence type="predicted"/>
<dbReference type="InterPro" id="IPR036942">
    <property type="entry name" value="Beta-barrel_TonB_sf"/>
</dbReference>
<keyword evidence="2" id="KW-0472">Membrane</keyword>
<evidence type="ECO:0000313" key="5">
    <source>
        <dbReference type="EMBL" id="SVB38366.1"/>
    </source>
</evidence>
<accession>A0A382DIS3</accession>
<dbReference type="EMBL" id="UINC01039618">
    <property type="protein sequence ID" value="SVB38366.1"/>
    <property type="molecule type" value="Genomic_DNA"/>
</dbReference>
<gene>
    <name evidence="5" type="ORF">METZ01_LOCUS191220</name>
</gene>
<keyword evidence="3" id="KW-0998">Cell outer membrane</keyword>